<dbReference type="RefSeq" id="WP_373971972.1">
    <property type="nucleotide sequence ID" value="NZ_JBHDLJ010000006.1"/>
</dbReference>
<keyword evidence="1" id="KW-0472">Membrane</keyword>
<feature type="domain" description="Calcineurin-like phosphoesterase" evidence="2">
    <location>
        <begin position="59"/>
        <end position="249"/>
    </location>
</feature>
<dbReference type="SUPFAM" id="SSF56300">
    <property type="entry name" value="Metallo-dependent phosphatases"/>
    <property type="match status" value="1"/>
</dbReference>
<gene>
    <name evidence="3" type="ORF">ACETWP_09385</name>
</gene>
<name>A0ABV4UMC8_9MICC</name>
<dbReference type="PANTHER" id="PTHR31302:SF20">
    <property type="entry name" value="CONSERVED PROTEIN"/>
    <property type="match status" value="1"/>
</dbReference>
<evidence type="ECO:0000259" key="2">
    <source>
        <dbReference type="Pfam" id="PF00149"/>
    </source>
</evidence>
<dbReference type="InterPro" id="IPR051158">
    <property type="entry name" value="Metallophosphoesterase_sf"/>
</dbReference>
<dbReference type="Gene3D" id="3.60.21.10">
    <property type="match status" value="1"/>
</dbReference>
<dbReference type="PANTHER" id="PTHR31302">
    <property type="entry name" value="TRANSMEMBRANE PROTEIN WITH METALLOPHOSPHOESTERASE DOMAIN-RELATED"/>
    <property type="match status" value="1"/>
</dbReference>
<keyword evidence="4" id="KW-1185">Reference proteome</keyword>
<organism evidence="3 4">
    <name type="scientific">Arthrobacter halodurans</name>
    <dbReference type="NCBI Taxonomy" id="516699"/>
    <lineage>
        <taxon>Bacteria</taxon>
        <taxon>Bacillati</taxon>
        <taxon>Actinomycetota</taxon>
        <taxon>Actinomycetes</taxon>
        <taxon>Micrococcales</taxon>
        <taxon>Micrococcaceae</taxon>
        <taxon>Arthrobacter</taxon>
    </lineage>
</organism>
<proteinExistence type="predicted"/>
<evidence type="ECO:0000313" key="4">
    <source>
        <dbReference type="Proteomes" id="UP001575652"/>
    </source>
</evidence>
<dbReference type="InterPro" id="IPR004843">
    <property type="entry name" value="Calcineurin-like_PHP"/>
</dbReference>
<dbReference type="InterPro" id="IPR029052">
    <property type="entry name" value="Metallo-depent_PP-like"/>
</dbReference>
<dbReference type="Pfam" id="PF00149">
    <property type="entry name" value="Metallophos"/>
    <property type="match status" value="1"/>
</dbReference>
<evidence type="ECO:0000256" key="1">
    <source>
        <dbReference type="SAM" id="Phobius"/>
    </source>
</evidence>
<keyword evidence="1" id="KW-1133">Transmembrane helix</keyword>
<accession>A0ABV4UMC8</accession>
<dbReference type="Proteomes" id="UP001575652">
    <property type="component" value="Unassembled WGS sequence"/>
</dbReference>
<dbReference type="EMBL" id="JBHDLJ010000006">
    <property type="protein sequence ID" value="MFB0834799.1"/>
    <property type="molecule type" value="Genomic_DNA"/>
</dbReference>
<feature type="transmembrane region" description="Helical" evidence="1">
    <location>
        <begin position="12"/>
        <end position="37"/>
    </location>
</feature>
<comment type="caution">
    <text evidence="3">The sequence shown here is derived from an EMBL/GenBank/DDBJ whole genome shotgun (WGS) entry which is preliminary data.</text>
</comment>
<evidence type="ECO:0000313" key="3">
    <source>
        <dbReference type="EMBL" id="MFB0834799.1"/>
    </source>
</evidence>
<keyword evidence="1" id="KW-0812">Transmembrane</keyword>
<reference evidence="3 4" key="1">
    <citation type="submission" date="2024-09" db="EMBL/GenBank/DDBJ databases">
        <authorList>
            <person name="Salinas-Garcia M.A."/>
            <person name="Prieme A."/>
        </authorList>
    </citation>
    <scope>NUCLEOTIDE SEQUENCE [LARGE SCALE GENOMIC DNA]</scope>
    <source>
        <strain evidence="3 4">DSM 21081</strain>
    </source>
</reference>
<protein>
    <submittedName>
        <fullName evidence="3">Metallophosphoesterase</fullName>
    </submittedName>
</protein>
<sequence>MGLENVRAALRSLATTAALGAGAAAAAGGVAFGYGLWERNRFALREETVAVLPPGMPDLRVLHLSDIHMVPGQETKRQWLRSLADLRPGLVVNTGDNLSHPDAVPALLEALEPLMRFPGVYVPGSNCYFAPQPKNPFRYLLGSSGRSASTSPDLELPWRRMHAGFGAAGWLNLANRSLSVPRGPLRLDFSGVDDPHLLLDSYAGWPRGSSTAAEAPHVRIALAHAPYQRVLDTFTSGGADIIFAGHTHGGQVCVPGYGAVVTNCDLPTWRARGLSTWELDGRSVPLNVSAGIGTSRFAPVRIACPPEAVLVTLTSRG</sequence>